<dbReference type="Proteomes" id="UP001218218">
    <property type="component" value="Unassembled WGS sequence"/>
</dbReference>
<sequence>MDRGISMQPQMPTSERFSLETGFRMRTECTIRELQAVLNKAAGLVKDRGSTYEIDPHGVLSALLKSSEDLGGVLAAWIALNERVHLAQREISKSISPSTERRERKTVFLRKPSVISDLDYLYDHVPHLRRHWPSGYNTHTDSIALSTPVPGYLQEAFPD</sequence>
<protein>
    <submittedName>
        <fullName evidence="1">Uncharacterized protein</fullName>
    </submittedName>
</protein>
<organism evidence="1 2">
    <name type="scientific">Mycena albidolilacea</name>
    <dbReference type="NCBI Taxonomy" id="1033008"/>
    <lineage>
        <taxon>Eukaryota</taxon>
        <taxon>Fungi</taxon>
        <taxon>Dikarya</taxon>
        <taxon>Basidiomycota</taxon>
        <taxon>Agaricomycotina</taxon>
        <taxon>Agaricomycetes</taxon>
        <taxon>Agaricomycetidae</taxon>
        <taxon>Agaricales</taxon>
        <taxon>Marasmiineae</taxon>
        <taxon>Mycenaceae</taxon>
        <taxon>Mycena</taxon>
    </lineage>
</organism>
<evidence type="ECO:0000313" key="1">
    <source>
        <dbReference type="EMBL" id="KAJ7301418.1"/>
    </source>
</evidence>
<gene>
    <name evidence="1" type="ORF">DFH08DRAFT_827541</name>
</gene>
<name>A0AAD7E811_9AGAR</name>
<keyword evidence="2" id="KW-1185">Reference proteome</keyword>
<accession>A0AAD7E811</accession>
<proteinExistence type="predicted"/>
<reference evidence="1" key="1">
    <citation type="submission" date="2023-03" db="EMBL/GenBank/DDBJ databases">
        <title>Massive genome expansion in bonnet fungi (Mycena s.s.) driven by repeated elements and novel gene families across ecological guilds.</title>
        <authorList>
            <consortium name="Lawrence Berkeley National Laboratory"/>
            <person name="Harder C.B."/>
            <person name="Miyauchi S."/>
            <person name="Viragh M."/>
            <person name="Kuo A."/>
            <person name="Thoen E."/>
            <person name="Andreopoulos B."/>
            <person name="Lu D."/>
            <person name="Skrede I."/>
            <person name="Drula E."/>
            <person name="Henrissat B."/>
            <person name="Morin E."/>
            <person name="Kohler A."/>
            <person name="Barry K."/>
            <person name="LaButti K."/>
            <person name="Morin E."/>
            <person name="Salamov A."/>
            <person name="Lipzen A."/>
            <person name="Mereny Z."/>
            <person name="Hegedus B."/>
            <person name="Baldrian P."/>
            <person name="Stursova M."/>
            <person name="Weitz H."/>
            <person name="Taylor A."/>
            <person name="Grigoriev I.V."/>
            <person name="Nagy L.G."/>
            <person name="Martin F."/>
            <person name="Kauserud H."/>
        </authorList>
    </citation>
    <scope>NUCLEOTIDE SEQUENCE</scope>
    <source>
        <strain evidence="1">CBHHK002</strain>
    </source>
</reference>
<dbReference type="EMBL" id="JARIHO010000135">
    <property type="protein sequence ID" value="KAJ7301418.1"/>
    <property type="molecule type" value="Genomic_DNA"/>
</dbReference>
<comment type="caution">
    <text evidence="1">The sequence shown here is derived from an EMBL/GenBank/DDBJ whole genome shotgun (WGS) entry which is preliminary data.</text>
</comment>
<evidence type="ECO:0000313" key="2">
    <source>
        <dbReference type="Proteomes" id="UP001218218"/>
    </source>
</evidence>
<dbReference type="AlphaFoldDB" id="A0AAD7E811"/>